<evidence type="ECO:0000313" key="3">
    <source>
        <dbReference type="Proteomes" id="UP000286716"/>
    </source>
</evidence>
<dbReference type="CDD" id="cd16936">
    <property type="entry name" value="HATPase_RsbW-like"/>
    <property type="match status" value="1"/>
</dbReference>
<name>A0A428W3K4_AMYBA</name>
<dbReference type="PANTHER" id="PTHR35526:SF3">
    <property type="entry name" value="ANTI-SIGMA-F FACTOR RSBW"/>
    <property type="match status" value="1"/>
</dbReference>
<accession>A0A428W3K4</accession>
<dbReference type="Gene3D" id="3.30.565.10">
    <property type="entry name" value="Histidine kinase-like ATPase, C-terminal domain"/>
    <property type="match status" value="1"/>
</dbReference>
<dbReference type="PROSITE" id="PS50801">
    <property type="entry name" value="STAS"/>
    <property type="match status" value="1"/>
</dbReference>
<evidence type="ECO:0000313" key="2">
    <source>
        <dbReference type="EMBL" id="RSM37626.1"/>
    </source>
</evidence>
<reference evidence="2 3" key="1">
    <citation type="submission" date="2018-05" db="EMBL/GenBank/DDBJ databases">
        <title>Evolution of GPA BGCs.</title>
        <authorList>
            <person name="Waglechner N."/>
            <person name="Wright G.D."/>
        </authorList>
    </citation>
    <scope>NUCLEOTIDE SEQUENCE [LARGE SCALE GENOMIC DNA]</scope>
    <source>
        <strain evidence="2 3">DSM 5908</strain>
    </source>
</reference>
<dbReference type="AlphaFoldDB" id="A0A428W3K4"/>
<dbReference type="InterPro" id="IPR002645">
    <property type="entry name" value="STAS_dom"/>
</dbReference>
<dbReference type="GO" id="GO:0005524">
    <property type="term" value="F:ATP binding"/>
    <property type="evidence" value="ECO:0007669"/>
    <property type="project" value="UniProtKB-KW"/>
</dbReference>
<keyword evidence="2" id="KW-0547">Nucleotide-binding</keyword>
<dbReference type="PANTHER" id="PTHR35526">
    <property type="entry name" value="ANTI-SIGMA-F FACTOR RSBW-RELATED"/>
    <property type="match status" value="1"/>
</dbReference>
<organism evidence="2 3">
    <name type="scientific">Amycolatopsis balhimycina DSM 5908</name>
    <dbReference type="NCBI Taxonomy" id="1081091"/>
    <lineage>
        <taxon>Bacteria</taxon>
        <taxon>Bacillati</taxon>
        <taxon>Actinomycetota</taxon>
        <taxon>Actinomycetes</taxon>
        <taxon>Pseudonocardiales</taxon>
        <taxon>Pseudonocardiaceae</taxon>
        <taxon>Amycolatopsis</taxon>
    </lineage>
</organism>
<protein>
    <submittedName>
        <fullName evidence="2">ATP-binding protein</fullName>
    </submittedName>
</protein>
<proteinExistence type="predicted"/>
<dbReference type="InterPro" id="IPR036890">
    <property type="entry name" value="HATPase_C_sf"/>
</dbReference>
<dbReference type="SUPFAM" id="SSF52091">
    <property type="entry name" value="SpoIIaa-like"/>
    <property type="match status" value="1"/>
</dbReference>
<sequence>MEIGVALEVSKRPESALVTVSGALDLAGYGFLRDGLLKVAADGPPRLVADLEDLAIGELSPSTVFPFVAKRIAEWPGIPFAVVTRQPQHLVAFHRHGIERFVPVHPSVAAAETAQATPIRRTARRVLPRIDDATTLARTFVRDHALQWQVPEFIDDSMLVAGELVRNVLEHTASEPDVRLDLRRQLLSVSVADGSDRPAVLLERADVRDPGLGLRIVADAARTWGSSRRWSGGKIVWAVLKSERTPS</sequence>
<dbReference type="Proteomes" id="UP000286716">
    <property type="component" value="Unassembled WGS sequence"/>
</dbReference>
<dbReference type="Gene3D" id="3.30.750.24">
    <property type="entry name" value="STAS domain"/>
    <property type="match status" value="1"/>
</dbReference>
<dbReference type="OrthoDB" id="4327509at2"/>
<gene>
    <name evidence="2" type="ORF">DMA12_35930</name>
</gene>
<comment type="caution">
    <text evidence="2">The sequence shown here is derived from an EMBL/GenBank/DDBJ whole genome shotgun (WGS) entry which is preliminary data.</text>
</comment>
<dbReference type="RefSeq" id="WP_020639442.1">
    <property type="nucleotide sequence ID" value="NZ_QHHU01000067.1"/>
</dbReference>
<keyword evidence="3" id="KW-1185">Reference proteome</keyword>
<dbReference type="EMBL" id="QHHU01000067">
    <property type="protein sequence ID" value="RSM37626.1"/>
    <property type="molecule type" value="Genomic_DNA"/>
</dbReference>
<keyword evidence="2" id="KW-0067">ATP-binding</keyword>
<dbReference type="InterPro" id="IPR036513">
    <property type="entry name" value="STAS_dom_sf"/>
</dbReference>
<feature type="domain" description="STAS" evidence="1">
    <location>
        <begin position="5"/>
        <end position="115"/>
    </location>
</feature>
<evidence type="ECO:0000259" key="1">
    <source>
        <dbReference type="PROSITE" id="PS50801"/>
    </source>
</evidence>
<dbReference type="InterPro" id="IPR050267">
    <property type="entry name" value="Anti-sigma-factor_SerPK"/>
</dbReference>